<dbReference type="AlphaFoldDB" id="A0AB36XT09"/>
<dbReference type="PANTHER" id="PTHR43685">
    <property type="entry name" value="GLYCOSYLTRANSFERASE"/>
    <property type="match status" value="1"/>
</dbReference>
<proteinExistence type="predicted"/>
<dbReference type="InterPro" id="IPR001173">
    <property type="entry name" value="Glyco_trans_2-like"/>
</dbReference>
<sequence length="308" mass="35472">MAKVSIIIPTYNCLDYLPKAIGSVLKQTHQDVELIIIDDNSNDGTSTYLASIDDERIITLSTLGVGAPQARNLGIEKAAGEYIAFLDADDFWFPEKIERQLEFHQRYPDLAMSFTNYEHLTEDYQVIIDCFSYWSQFQDQDELFINIESPLEFIIENNVIGTSTVMVKADVFSQTKSFDADIKYGEDWELWLRMSENHQIGVLNSVQVGYLMRASSVTQTESLKLRNLQSIESILQRYQNNSEHWNLRSSSFKVAKARILEGYADYYRGLQQNRQAVAYSFRSLVMAPHKRTLRHLIGDCKSFLTPAW</sequence>
<reference key="1">
    <citation type="submission" date="2016-07" db="EMBL/GenBank/DDBJ databases">
        <title>Nontailed viruses are major unrecognized killers of bacteria in the ocean.</title>
        <authorList>
            <person name="Kauffman K."/>
            <person name="Hussain F."/>
            <person name="Yang J."/>
            <person name="Arevalo P."/>
            <person name="Brown J."/>
            <person name="Cutler M."/>
            <person name="Kelly L."/>
            <person name="Polz M.F."/>
        </authorList>
    </citation>
    <scope>NUCLEOTIDE SEQUENCE [LARGE SCALE GENOMIC DNA]</scope>
    <source>
        <strain>10N.261.52.F7</strain>
    </source>
</reference>
<keyword evidence="2" id="KW-0808">Transferase</keyword>
<organism evidence="2">
    <name type="scientific">Vibrio lentus</name>
    <dbReference type="NCBI Taxonomy" id="136468"/>
    <lineage>
        <taxon>Bacteria</taxon>
        <taxon>Pseudomonadati</taxon>
        <taxon>Pseudomonadota</taxon>
        <taxon>Gammaproteobacteria</taxon>
        <taxon>Vibrionales</taxon>
        <taxon>Vibrionaceae</taxon>
        <taxon>Vibrio</taxon>
    </lineage>
</organism>
<dbReference type="Pfam" id="PF00535">
    <property type="entry name" value="Glycos_transf_2"/>
    <property type="match status" value="1"/>
</dbReference>
<evidence type="ECO:0000313" key="2">
    <source>
        <dbReference type="EMBL" id="PMK49970.1"/>
    </source>
</evidence>
<reference evidence="2" key="2">
    <citation type="submission" date="2016-07" db="EMBL/GenBank/DDBJ databases">
        <authorList>
            <person name="Kauffman K."/>
            <person name="Arevalo P."/>
            <person name="Polz M.F."/>
        </authorList>
    </citation>
    <scope>NUCLEOTIDE SEQUENCE</scope>
    <source>
        <strain evidence="2">10N.261.52.F7</strain>
    </source>
</reference>
<evidence type="ECO:0000259" key="1">
    <source>
        <dbReference type="Pfam" id="PF00535"/>
    </source>
</evidence>
<name>A0AB36XT09_9VIBR</name>
<dbReference type="InterPro" id="IPR029044">
    <property type="entry name" value="Nucleotide-diphossugar_trans"/>
</dbReference>
<comment type="caution">
    <text evidence="2">The sequence shown here is derived from an EMBL/GenBank/DDBJ whole genome shotgun (WGS) entry which is preliminary data.</text>
</comment>
<protein>
    <submittedName>
        <fullName evidence="2">Glycosyl transferase</fullName>
    </submittedName>
</protein>
<dbReference type="PANTHER" id="PTHR43685:SF2">
    <property type="entry name" value="GLYCOSYLTRANSFERASE 2-LIKE DOMAIN-CONTAINING PROTEIN"/>
    <property type="match status" value="1"/>
</dbReference>
<dbReference type="EMBL" id="MCXM01000001">
    <property type="protein sequence ID" value="PMK49970.1"/>
    <property type="molecule type" value="Genomic_DNA"/>
</dbReference>
<accession>A0AB36XT09</accession>
<dbReference type="GO" id="GO:0016740">
    <property type="term" value="F:transferase activity"/>
    <property type="evidence" value="ECO:0007669"/>
    <property type="project" value="UniProtKB-KW"/>
</dbReference>
<dbReference type="Gene3D" id="3.90.550.10">
    <property type="entry name" value="Spore Coat Polysaccharide Biosynthesis Protein SpsA, Chain A"/>
    <property type="match status" value="1"/>
</dbReference>
<reference evidence="2" key="3">
    <citation type="journal article" date="2018" name="Nature">
        <title>A major lineage of non-tailed dsDNA viruses as unrecognized killers of marine bacteria.</title>
        <authorList>
            <person name="Kauffman K.M."/>
            <person name="Hussain F.A."/>
            <person name="Yang J."/>
            <person name="Arevalo P."/>
            <person name="Brown J.M."/>
            <person name="Chang W.K."/>
            <person name="VanInsberghe D."/>
            <person name="Elsherbini J."/>
            <person name="Sharma R.S."/>
            <person name="Cutler M.B."/>
            <person name="Kelly L."/>
            <person name="Polz M.F."/>
        </authorList>
    </citation>
    <scope>NUCLEOTIDE SEQUENCE</scope>
    <source>
        <strain evidence="2">10N.261.52.F7</strain>
    </source>
</reference>
<dbReference type="InterPro" id="IPR050834">
    <property type="entry name" value="Glycosyltransf_2"/>
</dbReference>
<dbReference type="RefSeq" id="WP_102278278.1">
    <property type="nucleotide sequence ID" value="NZ_JAJGZN020000003.1"/>
</dbReference>
<dbReference type="SUPFAM" id="SSF53448">
    <property type="entry name" value="Nucleotide-diphospho-sugar transferases"/>
    <property type="match status" value="1"/>
</dbReference>
<gene>
    <name evidence="2" type="ORF">BCT99_00750</name>
</gene>
<feature type="domain" description="Glycosyltransferase 2-like" evidence="1">
    <location>
        <begin position="5"/>
        <end position="118"/>
    </location>
</feature>